<reference evidence="12 13" key="1">
    <citation type="submission" date="2016-10" db="EMBL/GenBank/DDBJ databases">
        <authorList>
            <person name="de Groot N.N."/>
        </authorList>
    </citation>
    <scope>NUCLEOTIDE SEQUENCE [LARGE SCALE GENOMIC DNA]</scope>
    <source>
        <strain evidence="12 13">DSM 19706</strain>
    </source>
</reference>
<dbReference type="PROSITE" id="PS51007">
    <property type="entry name" value="CYTC"/>
    <property type="match status" value="1"/>
</dbReference>
<evidence type="ECO:0000259" key="11">
    <source>
        <dbReference type="PROSITE" id="PS51007"/>
    </source>
</evidence>
<dbReference type="EMBL" id="FOHK01000003">
    <property type="protein sequence ID" value="SES99280.1"/>
    <property type="molecule type" value="Genomic_DNA"/>
</dbReference>
<dbReference type="OrthoDB" id="9798864at2"/>
<evidence type="ECO:0000256" key="4">
    <source>
        <dbReference type="ARBA" id="ARBA00022723"/>
    </source>
</evidence>
<dbReference type="GO" id="GO:0046872">
    <property type="term" value="F:metal ion binding"/>
    <property type="evidence" value="ECO:0007669"/>
    <property type="project" value="UniProtKB-KW"/>
</dbReference>
<feature type="transmembrane region" description="Helical" evidence="9">
    <location>
        <begin position="222"/>
        <end position="240"/>
    </location>
</feature>
<dbReference type="GO" id="GO:0020037">
    <property type="term" value="F:heme binding"/>
    <property type="evidence" value="ECO:0007669"/>
    <property type="project" value="InterPro"/>
</dbReference>
<evidence type="ECO:0000256" key="5">
    <source>
        <dbReference type="ARBA" id="ARBA00022989"/>
    </source>
</evidence>
<dbReference type="SUPFAM" id="SSF46626">
    <property type="entry name" value="Cytochrome c"/>
    <property type="match status" value="1"/>
</dbReference>
<feature type="binding site" description="covalent" evidence="8">
    <location>
        <position position="53"/>
    </location>
    <ligand>
        <name>heme c</name>
        <dbReference type="ChEBI" id="CHEBI:61717"/>
    </ligand>
</feature>
<dbReference type="GO" id="GO:0009055">
    <property type="term" value="F:electron transfer activity"/>
    <property type="evidence" value="ECO:0007669"/>
    <property type="project" value="InterPro"/>
</dbReference>
<feature type="domain" description="Cytochrome c" evidence="11">
    <location>
        <begin position="36"/>
        <end position="215"/>
    </location>
</feature>
<dbReference type="Gene3D" id="1.10.760.10">
    <property type="entry name" value="Cytochrome c-like domain"/>
    <property type="match status" value="1"/>
</dbReference>
<dbReference type="InterPro" id="IPR036909">
    <property type="entry name" value="Cyt_c-like_dom_sf"/>
</dbReference>
<sequence>MKKLLLAVLACVPLVALAAGPSAPTDKANNDLADKDSLKRGFEAYMNYCLGCHSLQYQRYNRTFEDLGIDEEEGKAKFMYTGSKVGDHIKNAMPAADGAKWFGSTPPDLTLEARFRGTDWIYTYLRTFYVDESRPFGVNNVIFKDVGMPHVLQSLQGVQVLTDEAKAMLALPQEEQRPLTSADLIIVQEGSMSPEDYDLMARDIANFLEYTGEPGKLARERLGYWVIGFLVILFILSYLLKKEYWRDIH</sequence>
<keyword evidence="4 8" id="KW-0479">Metal-binding</keyword>
<evidence type="ECO:0000313" key="12">
    <source>
        <dbReference type="EMBL" id="SES99280.1"/>
    </source>
</evidence>
<feature type="signal peptide" evidence="10">
    <location>
        <begin position="1"/>
        <end position="18"/>
    </location>
</feature>
<dbReference type="Proteomes" id="UP000199308">
    <property type="component" value="Unassembled WGS sequence"/>
</dbReference>
<keyword evidence="6 8" id="KW-0408">Iron</keyword>
<evidence type="ECO:0000256" key="3">
    <source>
        <dbReference type="ARBA" id="ARBA00022692"/>
    </source>
</evidence>
<evidence type="ECO:0000256" key="10">
    <source>
        <dbReference type="SAM" id="SignalP"/>
    </source>
</evidence>
<accession>A0A1I0AXZ8</accession>
<evidence type="ECO:0000256" key="2">
    <source>
        <dbReference type="ARBA" id="ARBA00022617"/>
    </source>
</evidence>
<dbReference type="PRINTS" id="PR00603">
    <property type="entry name" value="CYTOCHROMEC1"/>
</dbReference>
<feature type="binding site" description="covalent" evidence="8">
    <location>
        <position position="52"/>
    </location>
    <ligand>
        <name>heme c</name>
        <dbReference type="ChEBI" id="CHEBI:61717"/>
    </ligand>
</feature>
<feature type="binding site" description="covalent" evidence="8">
    <location>
        <position position="49"/>
    </location>
    <ligand>
        <name>heme c</name>
        <dbReference type="ChEBI" id="CHEBI:61717"/>
    </ligand>
</feature>
<name>A0A1I0AXZ8_THASX</name>
<evidence type="ECO:0000256" key="8">
    <source>
        <dbReference type="PIRSR" id="PIRSR602326-1"/>
    </source>
</evidence>
<keyword evidence="7 9" id="KW-0472">Membrane</keyword>
<dbReference type="InterPro" id="IPR002326">
    <property type="entry name" value="Cyt_c1"/>
</dbReference>
<evidence type="ECO:0000256" key="9">
    <source>
        <dbReference type="SAM" id="Phobius"/>
    </source>
</evidence>
<keyword evidence="5 9" id="KW-1133">Transmembrane helix</keyword>
<dbReference type="PANTHER" id="PTHR10266:SF3">
    <property type="entry name" value="CYTOCHROME C1, HEME PROTEIN, MITOCHONDRIAL"/>
    <property type="match status" value="1"/>
</dbReference>
<dbReference type="AlphaFoldDB" id="A0A1I0AXZ8"/>
<evidence type="ECO:0000256" key="7">
    <source>
        <dbReference type="ARBA" id="ARBA00023136"/>
    </source>
</evidence>
<feature type="chain" id="PRO_5011509169" evidence="10">
    <location>
        <begin position="19"/>
        <end position="249"/>
    </location>
</feature>
<dbReference type="PANTHER" id="PTHR10266">
    <property type="entry name" value="CYTOCHROME C1"/>
    <property type="match status" value="1"/>
</dbReference>
<keyword evidence="3 9" id="KW-0812">Transmembrane</keyword>
<gene>
    <name evidence="12" type="ORF">SAMN05660429_00856</name>
</gene>
<keyword evidence="13" id="KW-1185">Reference proteome</keyword>
<dbReference type="GO" id="GO:0016020">
    <property type="term" value="C:membrane"/>
    <property type="evidence" value="ECO:0007669"/>
    <property type="project" value="UniProtKB-SubCell"/>
</dbReference>
<comment type="cofactor">
    <cofactor evidence="8">
        <name>heme c</name>
        <dbReference type="ChEBI" id="CHEBI:61717"/>
    </cofactor>
    <text evidence="8">Binds 1 heme c group covalently per subunit.</text>
</comment>
<proteinExistence type="predicted"/>
<keyword evidence="2 8" id="KW-0349">Heme</keyword>
<dbReference type="RefSeq" id="WP_093327962.1">
    <property type="nucleotide sequence ID" value="NZ_AP027363.1"/>
</dbReference>
<comment type="subcellular location">
    <subcellularLocation>
        <location evidence="1">Membrane</location>
    </subcellularLocation>
</comment>
<evidence type="ECO:0000256" key="6">
    <source>
        <dbReference type="ARBA" id="ARBA00023004"/>
    </source>
</evidence>
<organism evidence="12 13">
    <name type="scientific">Thalassotalea agarivorans</name>
    <name type="common">Thalassomonas agarivorans</name>
    <dbReference type="NCBI Taxonomy" id="349064"/>
    <lineage>
        <taxon>Bacteria</taxon>
        <taxon>Pseudomonadati</taxon>
        <taxon>Pseudomonadota</taxon>
        <taxon>Gammaproteobacteria</taxon>
        <taxon>Alteromonadales</taxon>
        <taxon>Colwelliaceae</taxon>
        <taxon>Thalassotalea</taxon>
    </lineage>
</organism>
<dbReference type="InterPro" id="IPR009056">
    <property type="entry name" value="Cyt_c-like_dom"/>
</dbReference>
<dbReference type="STRING" id="349064.SAMN05660429_00856"/>
<protein>
    <submittedName>
        <fullName evidence="12">Ubiquinol-cytochrome c reductase cytochrome c1 subunit</fullName>
    </submittedName>
</protein>
<evidence type="ECO:0000313" key="13">
    <source>
        <dbReference type="Proteomes" id="UP000199308"/>
    </source>
</evidence>
<keyword evidence="10" id="KW-0732">Signal</keyword>
<dbReference type="Pfam" id="PF02167">
    <property type="entry name" value="Cytochrom_C1"/>
    <property type="match status" value="1"/>
</dbReference>
<evidence type="ECO:0000256" key="1">
    <source>
        <dbReference type="ARBA" id="ARBA00004370"/>
    </source>
</evidence>